<evidence type="ECO:0000313" key="10">
    <source>
        <dbReference type="EMBL" id="KAH0559557.1"/>
    </source>
</evidence>
<comment type="caution">
    <text evidence="10">The sequence shown here is derived from an EMBL/GenBank/DDBJ whole genome shotgun (WGS) entry which is preliminary data.</text>
</comment>
<comment type="catalytic activity">
    <reaction evidence="7">
        <text>D-mannitol 1-phosphate + NAD(+) = beta-D-fructose 6-phosphate + NADH + H(+)</text>
        <dbReference type="Rhea" id="RHEA:19661"/>
        <dbReference type="ChEBI" id="CHEBI:15378"/>
        <dbReference type="ChEBI" id="CHEBI:57540"/>
        <dbReference type="ChEBI" id="CHEBI:57634"/>
        <dbReference type="ChEBI" id="CHEBI:57945"/>
        <dbReference type="ChEBI" id="CHEBI:61381"/>
        <dbReference type="EC" id="1.1.1.17"/>
    </reaction>
</comment>
<comment type="subunit">
    <text evidence="2">Monomer.</text>
</comment>
<dbReference type="InterPro" id="IPR023028">
    <property type="entry name" value="Mannitol_1_phos_5_DH"/>
</dbReference>
<dbReference type="Pfam" id="PF08125">
    <property type="entry name" value="Mannitol_dh_C"/>
    <property type="match status" value="1"/>
</dbReference>
<evidence type="ECO:0000256" key="1">
    <source>
        <dbReference type="ARBA" id="ARBA00006541"/>
    </source>
</evidence>
<proteinExistence type="inferred from homology"/>
<sequence length="393" mass="43289">MTKKAVHFGAGNIGRGFVAEFLHDSGYEVVFADILDNIIDQLQKSPSYTVTEIGAEGEKKFTITNYRAINSKYHEADVIKEVSTADLVTCAVGPNILKFIAPVIAKGINLRSEGLPPTAVIACENAIGATDVLAGFIKDPHTPADRRESLHERARFGNSAIDRIVPGQDPNAGLDVKIESFYEWVVDKTPFHGHGHPEIKGVKWVDDLQPYIERKLFTVNTGHATAAYHGYNRGFKTIAEALNDPGVNKEVQKALEETATLIVKKHKIDPNEQKAYVEKIIKRISNPHLEDTVVRVGRAPLRKLSRKERFIGPASQLVEYGYAVPALLDAIAAAFKFQNVEGDEESVELAEILKSHSAEAATEKITGLEKSHALFEPVKLIVEKVKKETKPSI</sequence>
<keyword evidence="5" id="KW-0560">Oxidoreductase</keyword>
<dbReference type="Pfam" id="PF01232">
    <property type="entry name" value="Mannitol_dh"/>
    <property type="match status" value="1"/>
</dbReference>
<dbReference type="SUPFAM" id="SSF48179">
    <property type="entry name" value="6-phosphogluconate dehydrogenase C-terminal domain-like"/>
    <property type="match status" value="1"/>
</dbReference>
<dbReference type="InterPro" id="IPR013328">
    <property type="entry name" value="6PGD_dom2"/>
</dbReference>
<organism evidence="10 11">
    <name type="scientific">Trichoglossum hirsutum</name>
    <dbReference type="NCBI Taxonomy" id="265104"/>
    <lineage>
        <taxon>Eukaryota</taxon>
        <taxon>Fungi</taxon>
        <taxon>Dikarya</taxon>
        <taxon>Ascomycota</taxon>
        <taxon>Pezizomycotina</taxon>
        <taxon>Geoglossomycetes</taxon>
        <taxon>Geoglossales</taxon>
        <taxon>Geoglossaceae</taxon>
        <taxon>Trichoglossum</taxon>
    </lineage>
</organism>
<reference evidence="10" key="1">
    <citation type="submission" date="2021-03" db="EMBL/GenBank/DDBJ databases">
        <title>Comparative genomics and phylogenomic investigation of the class Geoglossomycetes provide insights into ecological specialization and systematics.</title>
        <authorList>
            <person name="Melie T."/>
            <person name="Pirro S."/>
            <person name="Miller A.N."/>
            <person name="Quandt A."/>
        </authorList>
    </citation>
    <scope>NUCLEOTIDE SEQUENCE</scope>
    <source>
        <strain evidence="10">CAQ_001_2017</strain>
    </source>
</reference>
<keyword evidence="11" id="KW-1185">Reference proteome</keyword>
<evidence type="ECO:0000256" key="3">
    <source>
        <dbReference type="ARBA" id="ARBA00012939"/>
    </source>
</evidence>
<dbReference type="AlphaFoldDB" id="A0A9P8LC45"/>
<dbReference type="GO" id="GO:0019592">
    <property type="term" value="P:mannitol catabolic process"/>
    <property type="evidence" value="ECO:0007669"/>
    <property type="project" value="TreeGrafter"/>
</dbReference>
<evidence type="ECO:0000256" key="6">
    <source>
        <dbReference type="ARBA" id="ARBA00023027"/>
    </source>
</evidence>
<dbReference type="InterPro" id="IPR000669">
    <property type="entry name" value="Mannitol_DH"/>
</dbReference>
<evidence type="ECO:0000256" key="5">
    <source>
        <dbReference type="ARBA" id="ARBA00023002"/>
    </source>
</evidence>
<dbReference type="PANTHER" id="PTHR30524:SF0">
    <property type="entry name" value="ALTRONATE OXIDOREDUCTASE-RELATED"/>
    <property type="match status" value="1"/>
</dbReference>
<evidence type="ECO:0000256" key="2">
    <source>
        <dbReference type="ARBA" id="ARBA00011245"/>
    </source>
</evidence>
<dbReference type="NCBIfam" id="NF002647">
    <property type="entry name" value="PRK02318.1-3"/>
    <property type="match status" value="1"/>
</dbReference>
<evidence type="ECO:0000313" key="11">
    <source>
        <dbReference type="Proteomes" id="UP000750711"/>
    </source>
</evidence>
<evidence type="ECO:0000259" key="8">
    <source>
        <dbReference type="Pfam" id="PF01232"/>
    </source>
</evidence>
<dbReference type="GO" id="GO:0005829">
    <property type="term" value="C:cytosol"/>
    <property type="evidence" value="ECO:0007669"/>
    <property type="project" value="TreeGrafter"/>
</dbReference>
<dbReference type="InterPro" id="IPR013118">
    <property type="entry name" value="Mannitol_DH_C"/>
</dbReference>
<feature type="domain" description="Mannitol dehydrogenase C-terminal" evidence="9">
    <location>
        <begin position="207"/>
        <end position="350"/>
    </location>
</feature>
<evidence type="ECO:0000256" key="4">
    <source>
        <dbReference type="ARBA" id="ARBA00016219"/>
    </source>
</evidence>
<accession>A0A9P8LC45</accession>
<dbReference type="Gene3D" id="3.40.50.720">
    <property type="entry name" value="NAD(P)-binding Rossmann-like Domain"/>
    <property type="match status" value="1"/>
</dbReference>
<dbReference type="GO" id="GO:0008926">
    <property type="term" value="F:mannitol-1-phosphate 5-dehydrogenase activity"/>
    <property type="evidence" value="ECO:0007669"/>
    <property type="project" value="UniProtKB-EC"/>
</dbReference>
<evidence type="ECO:0000256" key="7">
    <source>
        <dbReference type="ARBA" id="ARBA00048615"/>
    </source>
</evidence>
<dbReference type="Proteomes" id="UP000750711">
    <property type="component" value="Unassembled WGS sequence"/>
</dbReference>
<dbReference type="HAMAP" id="MF_00196">
    <property type="entry name" value="Mannitol_dehydrog"/>
    <property type="match status" value="1"/>
</dbReference>
<evidence type="ECO:0000259" key="9">
    <source>
        <dbReference type="Pfam" id="PF08125"/>
    </source>
</evidence>
<dbReference type="InterPro" id="IPR013131">
    <property type="entry name" value="Mannitol_DH_N"/>
</dbReference>
<comment type="similarity">
    <text evidence="1">Belongs to the mannitol dehydrogenase family.</text>
</comment>
<keyword evidence="6" id="KW-0520">NAD</keyword>
<protein>
    <recommendedName>
        <fullName evidence="4">Mannitol-1-phosphate 5-dehydrogenase</fullName>
        <ecNumber evidence="3">1.1.1.17</ecNumber>
    </recommendedName>
</protein>
<dbReference type="PRINTS" id="PR00084">
    <property type="entry name" value="MTLDHDRGNASE"/>
</dbReference>
<dbReference type="InterPro" id="IPR008927">
    <property type="entry name" value="6-PGluconate_DH-like_C_sf"/>
</dbReference>
<dbReference type="Gene3D" id="1.10.1040.10">
    <property type="entry name" value="N-(1-d-carboxylethyl)-l-norvaline Dehydrogenase, domain 2"/>
    <property type="match status" value="1"/>
</dbReference>
<dbReference type="EMBL" id="JAGHQM010000570">
    <property type="protein sequence ID" value="KAH0559557.1"/>
    <property type="molecule type" value="Genomic_DNA"/>
</dbReference>
<name>A0A9P8LC45_9PEZI</name>
<feature type="domain" description="Mannitol dehydrogenase N-terminal" evidence="8">
    <location>
        <begin position="4"/>
        <end position="199"/>
    </location>
</feature>
<dbReference type="SUPFAM" id="SSF51735">
    <property type="entry name" value="NAD(P)-binding Rossmann-fold domains"/>
    <property type="match status" value="1"/>
</dbReference>
<gene>
    <name evidence="10" type="ORF">GP486_003922</name>
</gene>
<dbReference type="InterPro" id="IPR036291">
    <property type="entry name" value="NAD(P)-bd_dom_sf"/>
</dbReference>
<dbReference type="PANTHER" id="PTHR30524">
    <property type="entry name" value="MANNITOL-1-PHOSPHATE 5-DEHYDROGENASE"/>
    <property type="match status" value="1"/>
</dbReference>
<dbReference type="NCBIfam" id="NF002652">
    <property type="entry name" value="PRK02318.2-5"/>
    <property type="match status" value="1"/>
</dbReference>
<dbReference type="EC" id="1.1.1.17" evidence="3"/>